<dbReference type="KEGG" id="nao:Y958_05935"/>
<keyword evidence="2" id="KW-1185">Reference proteome</keyword>
<evidence type="ECO:0000313" key="1">
    <source>
        <dbReference type="EMBL" id="ASG20403.1"/>
    </source>
</evidence>
<gene>
    <name evidence="1" type="ORF">Y958_05935</name>
</gene>
<dbReference type="AlphaFoldDB" id="A0A248JNT0"/>
<organism evidence="1 2">
    <name type="scientific">Nitrospirillum viridazoti CBAmc</name>
    <dbReference type="NCBI Taxonomy" id="1441467"/>
    <lineage>
        <taxon>Bacteria</taxon>
        <taxon>Pseudomonadati</taxon>
        <taxon>Pseudomonadota</taxon>
        <taxon>Alphaproteobacteria</taxon>
        <taxon>Rhodospirillales</taxon>
        <taxon>Azospirillaceae</taxon>
        <taxon>Nitrospirillum</taxon>
        <taxon>Nitrospirillum viridazoti</taxon>
    </lineage>
</organism>
<proteinExistence type="predicted"/>
<evidence type="ECO:0000313" key="2">
    <source>
        <dbReference type="Proteomes" id="UP000197153"/>
    </source>
</evidence>
<dbReference type="RefSeq" id="WP_088871273.1">
    <property type="nucleotide sequence ID" value="NZ_CP022110.1"/>
</dbReference>
<name>A0A248JNT0_9PROT</name>
<protein>
    <submittedName>
        <fullName evidence="1">Uncharacterized protein</fullName>
    </submittedName>
</protein>
<dbReference type="Proteomes" id="UP000197153">
    <property type="component" value="Chromosome 1"/>
</dbReference>
<dbReference type="EMBL" id="CP022110">
    <property type="protein sequence ID" value="ASG20403.1"/>
    <property type="molecule type" value="Genomic_DNA"/>
</dbReference>
<reference evidence="1 2" key="1">
    <citation type="submission" date="2017-06" db="EMBL/GenBank/DDBJ databases">
        <title>Complete genome sequence of Nitrospirillum amazonense strain CBAmC, an endophytic nitrogen-fixing and plant growth-promoting bacterium, isolated from sugarcane.</title>
        <authorList>
            <person name="Schwab S."/>
            <person name="dos Santos Teixeira K.R."/>
            <person name="Simoes Araujo J.L."/>
            <person name="Soares Vidal M."/>
            <person name="Borges de Freitas H.R."/>
            <person name="Rivello Crivelaro A.L."/>
            <person name="Bueno de Camargo Nunes A."/>
            <person name="dos Santos C.M."/>
            <person name="Palmeira da Silva Rosa D."/>
            <person name="da Silva Padilha D."/>
            <person name="da Silva E."/>
            <person name="Araujo Terra L."/>
            <person name="Soares Mendes V."/>
            <person name="Farinelli L."/>
            <person name="Magalhaes Cruz L."/>
            <person name="Baldani J.I."/>
        </authorList>
    </citation>
    <scope>NUCLEOTIDE SEQUENCE [LARGE SCALE GENOMIC DNA]</scope>
    <source>
        <strain evidence="1 2">CBAmC</strain>
    </source>
</reference>
<sequence>MKRRASTPRRPAQPALLLGPLLLARGGQGDRWRISTVIVTDGEDEPPDLTVGGVGLPVPPRWLGTLPEGKGAAWRYDFAVPRGAQDGRADYGFLDFGSPWSFAVPGMAVPPRVALADVGGDAPFGPPHSGPSPWSALLSRHRVQPFHLFVLSGLVPRGLATDGTLAGPAQAERRALMASVPHLAAWTGPGTHHGKAAGPRALHRLLAQGLGTEDKAENAWAGTDDLVQGLTLNRLGVLALDAAADPDMLAERLDRLRGCRAALVLTRGPRAPITGWRAHLARLRPGSSARDTLTPALDRFRDVAAMEIVHLRPGAPPTAEEACRLLPALATDARWLEARLGARGLELTTQEARPAVLPAGLTDAAPDTGPDTGGGR</sequence>
<accession>A0A248JNT0</accession>